<dbReference type="EMBL" id="JAYKLX010000001">
    <property type="protein sequence ID" value="MEB3343999.1"/>
    <property type="molecule type" value="Genomic_DNA"/>
</dbReference>
<dbReference type="SMART" id="SM00487">
    <property type="entry name" value="DEXDc"/>
    <property type="match status" value="1"/>
</dbReference>
<dbReference type="SUPFAM" id="SSF52540">
    <property type="entry name" value="P-loop containing nucleoside triphosphate hydrolases"/>
    <property type="match status" value="2"/>
</dbReference>
<dbReference type="Proteomes" id="UP001327027">
    <property type="component" value="Unassembled WGS sequence"/>
</dbReference>
<dbReference type="Gene3D" id="3.40.50.300">
    <property type="entry name" value="P-loop containing nucleotide triphosphate hydrolases"/>
    <property type="match status" value="1"/>
</dbReference>
<dbReference type="InterPro" id="IPR001650">
    <property type="entry name" value="Helicase_C-like"/>
</dbReference>
<dbReference type="Gene3D" id="3.40.50.10810">
    <property type="entry name" value="Tandem AAA-ATPase domain"/>
    <property type="match status" value="1"/>
</dbReference>
<dbReference type="PROSITE" id="PS51192">
    <property type="entry name" value="HELICASE_ATP_BIND_1"/>
    <property type="match status" value="1"/>
</dbReference>
<accession>A0ABU5ZPY4</accession>
<gene>
    <name evidence="4" type="ORF">U6A24_00925</name>
</gene>
<evidence type="ECO:0000256" key="1">
    <source>
        <dbReference type="ARBA" id="ARBA00022801"/>
    </source>
</evidence>
<keyword evidence="4" id="KW-0547">Nucleotide-binding</keyword>
<dbReference type="Pfam" id="PF00271">
    <property type="entry name" value="Helicase_C"/>
    <property type="match status" value="1"/>
</dbReference>
<dbReference type="PANTHER" id="PTHR10799">
    <property type="entry name" value="SNF2/RAD54 HELICASE FAMILY"/>
    <property type="match status" value="1"/>
</dbReference>
<keyword evidence="4" id="KW-0347">Helicase</keyword>
<evidence type="ECO:0000259" key="3">
    <source>
        <dbReference type="PROSITE" id="PS51194"/>
    </source>
</evidence>
<sequence length="966" mass="111550">MSLFCICYNIFDYNHPEVPALPEAYIVHKKDDTLGYIEKQATGVTLKSYSISTLSTPHVELLDICSDLKPSALEQKFLPKNKRKKINLGELIEDPKTKHVVLNYINKKLSIFYSLIHNNHYPISYNQQRKDPVEINRLFIKDTRLKPILEFTKTQDGIEYAFSLTDEGKRIVPKNNNIKKLLNEPSWIVLNKYLLQIENLNANKLKPFFNKEKITIPKKHLKTYLEKVIVPVIKNIDVITNGFEIITCNTLSSFGIEIIQDFIQNRYVAKVIFEYQHTTFEYQNSKNTESNVLFDDNDNIKIIQTKRDPKAEQKIIDILIDMGLKKNQNLLFETNFGQDPYQILYWLTAHKSELEKRGFTITLPTIENRTVNVAPHEITFQNQKDNDWFDIKGTVNIGDSTISFSKFIPYIKTNNRFFPINEDQIFVIPQEWMTRYKKVADFGRLKNQNIKIAKSNYTLLKNVIPIEGEILLEEPPKTFTASPKLKATLRPYQKDGVQWLIHHYQNKLGACLADDMGLGKTLQTIAMLLYAKEELTPENQPVQTVRLDLFSDPLVVKTYLKALIVLPSSLLFNWAQEILKFAPHLNIVKYTGANRKTLTPYLETYDIILSSYNIVSKDIDTLKKTNFNYLVIDESQQIKNKSSKVFGAINSISASHKISLSGTPIENSLSDLWSQMEFINPGILGSHTFFKDYFQIPIEKHKDQDRIDELKTLIDPFILRRTKEQVAKDLPELSEQIIYTEMSTEQNKLYDSQKSAARNLLLGIDTITANKVHIINTLTRLRQLANHPKLLDNDTKNKSGKFIDVTNYIQTLIKSNKKVLVFSSFVSHLEVYEEWCNTQKVSYVTLTGETKSSDREKVVTEFQENESISIFFISLKAGGVGLNLTKASYVILLDPWWNPFIEKQAIARSHRIGQKNKVMVTRFIAKNTIEEKILKLQEKKKNLSDNIIDINTIPDYIEKDLADLLS</sequence>
<evidence type="ECO:0000313" key="4">
    <source>
        <dbReference type="EMBL" id="MEB3343999.1"/>
    </source>
</evidence>
<reference evidence="4 5" key="1">
    <citation type="journal article" date="2013" name="Int. J. Syst. Evol. Microbiol.">
        <title>Aquimarina gracilis sp. nov., isolated from the gut microflora of a mussel, Mytilus coruscus, and emended description of Aquimarina spongiae.</title>
        <authorList>
            <person name="Park S.C."/>
            <person name="Choe H.N."/>
            <person name="Baik K.S."/>
            <person name="Seong C.N."/>
        </authorList>
    </citation>
    <scope>NUCLEOTIDE SEQUENCE [LARGE SCALE GENOMIC DNA]</scope>
    <source>
        <strain evidence="4 5">PSC32</strain>
    </source>
</reference>
<protein>
    <submittedName>
        <fullName evidence="4">DEAD/DEAH box helicase</fullName>
        <ecNumber evidence="4">3.6.4.-</ecNumber>
    </submittedName>
</protein>
<feature type="domain" description="Helicase ATP-binding" evidence="2">
    <location>
        <begin position="501"/>
        <end position="682"/>
    </location>
</feature>
<dbReference type="CDD" id="cd18793">
    <property type="entry name" value="SF2_C_SNF"/>
    <property type="match status" value="1"/>
</dbReference>
<keyword evidence="5" id="KW-1185">Reference proteome</keyword>
<organism evidence="4 5">
    <name type="scientific">Aquimarina gracilis</name>
    <dbReference type="NCBI Taxonomy" id="874422"/>
    <lineage>
        <taxon>Bacteria</taxon>
        <taxon>Pseudomonadati</taxon>
        <taxon>Bacteroidota</taxon>
        <taxon>Flavobacteriia</taxon>
        <taxon>Flavobacteriales</taxon>
        <taxon>Flavobacteriaceae</taxon>
        <taxon>Aquimarina</taxon>
    </lineage>
</organism>
<evidence type="ECO:0000313" key="5">
    <source>
        <dbReference type="Proteomes" id="UP001327027"/>
    </source>
</evidence>
<evidence type="ECO:0000259" key="2">
    <source>
        <dbReference type="PROSITE" id="PS51192"/>
    </source>
</evidence>
<dbReference type="Pfam" id="PF00176">
    <property type="entry name" value="SNF2-rel_dom"/>
    <property type="match status" value="1"/>
</dbReference>
<name>A0ABU5ZPY4_9FLAO</name>
<dbReference type="GO" id="GO:0016787">
    <property type="term" value="F:hydrolase activity"/>
    <property type="evidence" value="ECO:0007669"/>
    <property type="project" value="UniProtKB-KW"/>
</dbReference>
<proteinExistence type="predicted"/>
<dbReference type="InterPro" id="IPR038718">
    <property type="entry name" value="SNF2-like_sf"/>
</dbReference>
<feature type="domain" description="Helicase C-terminal" evidence="3">
    <location>
        <begin position="804"/>
        <end position="961"/>
    </location>
</feature>
<dbReference type="InterPro" id="IPR000330">
    <property type="entry name" value="SNF2_N"/>
</dbReference>
<keyword evidence="1 4" id="KW-0378">Hydrolase</keyword>
<dbReference type="EC" id="3.6.4.-" evidence="4"/>
<dbReference type="InterPro" id="IPR049730">
    <property type="entry name" value="SNF2/RAD54-like_C"/>
</dbReference>
<comment type="caution">
    <text evidence="4">The sequence shown here is derived from an EMBL/GenBank/DDBJ whole genome shotgun (WGS) entry which is preliminary data.</text>
</comment>
<dbReference type="InterPro" id="IPR027417">
    <property type="entry name" value="P-loop_NTPase"/>
</dbReference>
<dbReference type="InterPro" id="IPR014001">
    <property type="entry name" value="Helicase_ATP-bd"/>
</dbReference>
<dbReference type="PROSITE" id="PS51194">
    <property type="entry name" value="HELICASE_CTER"/>
    <property type="match status" value="1"/>
</dbReference>
<dbReference type="SMART" id="SM00490">
    <property type="entry name" value="HELICc"/>
    <property type="match status" value="1"/>
</dbReference>
<dbReference type="RefSeq" id="WP_324178052.1">
    <property type="nucleotide sequence ID" value="NZ_BAABAW010000016.1"/>
</dbReference>
<dbReference type="GO" id="GO:0004386">
    <property type="term" value="F:helicase activity"/>
    <property type="evidence" value="ECO:0007669"/>
    <property type="project" value="UniProtKB-KW"/>
</dbReference>
<keyword evidence="4" id="KW-0067">ATP-binding</keyword>